<proteinExistence type="predicted"/>
<accession>A0A7Z0EMB9</accession>
<comment type="caution">
    <text evidence="1">The sequence shown here is derived from an EMBL/GenBank/DDBJ whole genome shotgun (WGS) entry which is preliminary data.</text>
</comment>
<dbReference type="EMBL" id="JACCFS010000001">
    <property type="protein sequence ID" value="NYJ34762.1"/>
    <property type="molecule type" value="Genomic_DNA"/>
</dbReference>
<dbReference type="PROSITE" id="PS51257">
    <property type="entry name" value="PROKAR_LIPOPROTEIN"/>
    <property type="match status" value="1"/>
</dbReference>
<protein>
    <submittedName>
        <fullName evidence="1">Sugar phosphate isomerase/epimerase</fullName>
    </submittedName>
</protein>
<dbReference type="GO" id="GO:0016853">
    <property type="term" value="F:isomerase activity"/>
    <property type="evidence" value="ECO:0007669"/>
    <property type="project" value="UniProtKB-KW"/>
</dbReference>
<keyword evidence="1" id="KW-0413">Isomerase</keyword>
<keyword evidence="2" id="KW-1185">Reference proteome</keyword>
<dbReference type="AlphaFoldDB" id="A0A7Z0EMB9"/>
<evidence type="ECO:0000313" key="2">
    <source>
        <dbReference type="Proteomes" id="UP000572051"/>
    </source>
</evidence>
<gene>
    <name evidence="1" type="ORF">HNR10_002643</name>
</gene>
<sequence length="137" mass="14294">MRGHWTLLTSAGLAIAVVSALTGCTGGSERECEEALTAAAVSVEGVAAVEFTCEMSLTHSSQKGSVTISGTTEPEVTAVMEEVLRAFAASADLDDSLTLYVDYENEDGTATAHPSRVGFNGNPRVSQIREHYGITPG</sequence>
<organism evidence="1 2">
    <name type="scientific">Nocardiopsis aegyptia</name>
    <dbReference type="NCBI Taxonomy" id="220378"/>
    <lineage>
        <taxon>Bacteria</taxon>
        <taxon>Bacillati</taxon>
        <taxon>Actinomycetota</taxon>
        <taxon>Actinomycetes</taxon>
        <taxon>Streptosporangiales</taxon>
        <taxon>Nocardiopsidaceae</taxon>
        <taxon>Nocardiopsis</taxon>
    </lineage>
</organism>
<dbReference type="RefSeq" id="WP_179823546.1">
    <property type="nucleotide sequence ID" value="NZ_JACCFS010000001.1"/>
</dbReference>
<dbReference type="Proteomes" id="UP000572051">
    <property type="component" value="Unassembled WGS sequence"/>
</dbReference>
<evidence type="ECO:0000313" key="1">
    <source>
        <dbReference type="EMBL" id="NYJ34762.1"/>
    </source>
</evidence>
<name>A0A7Z0EMB9_9ACTN</name>
<reference evidence="1 2" key="1">
    <citation type="submission" date="2020-07" db="EMBL/GenBank/DDBJ databases">
        <title>Sequencing the genomes of 1000 actinobacteria strains.</title>
        <authorList>
            <person name="Klenk H.-P."/>
        </authorList>
    </citation>
    <scope>NUCLEOTIDE SEQUENCE [LARGE SCALE GENOMIC DNA]</scope>
    <source>
        <strain evidence="1 2">DSM 44442</strain>
    </source>
</reference>